<accession>A0A392V0M3</accession>
<dbReference type="Proteomes" id="UP000265520">
    <property type="component" value="Unassembled WGS sequence"/>
</dbReference>
<reference evidence="1 2" key="1">
    <citation type="journal article" date="2018" name="Front. Plant Sci.">
        <title>Red Clover (Trifolium pratense) and Zigzag Clover (T. medium) - A Picture of Genomic Similarities and Differences.</title>
        <authorList>
            <person name="Dluhosova J."/>
            <person name="Istvanek J."/>
            <person name="Nedelnik J."/>
            <person name="Repkova J."/>
        </authorList>
    </citation>
    <scope>NUCLEOTIDE SEQUENCE [LARGE SCALE GENOMIC DNA]</scope>
    <source>
        <strain evidence="2">cv. 10/8</strain>
        <tissue evidence="1">Leaf</tissue>
    </source>
</reference>
<proteinExistence type="predicted"/>
<evidence type="ECO:0000313" key="1">
    <source>
        <dbReference type="EMBL" id="MCI81854.1"/>
    </source>
</evidence>
<sequence>MNGRIMAARTIGEDEL</sequence>
<organism evidence="1 2">
    <name type="scientific">Trifolium medium</name>
    <dbReference type="NCBI Taxonomy" id="97028"/>
    <lineage>
        <taxon>Eukaryota</taxon>
        <taxon>Viridiplantae</taxon>
        <taxon>Streptophyta</taxon>
        <taxon>Embryophyta</taxon>
        <taxon>Tracheophyta</taxon>
        <taxon>Spermatophyta</taxon>
        <taxon>Magnoliopsida</taxon>
        <taxon>eudicotyledons</taxon>
        <taxon>Gunneridae</taxon>
        <taxon>Pentapetalae</taxon>
        <taxon>rosids</taxon>
        <taxon>fabids</taxon>
        <taxon>Fabales</taxon>
        <taxon>Fabaceae</taxon>
        <taxon>Papilionoideae</taxon>
        <taxon>50 kb inversion clade</taxon>
        <taxon>NPAAA clade</taxon>
        <taxon>Hologalegina</taxon>
        <taxon>IRL clade</taxon>
        <taxon>Trifolieae</taxon>
        <taxon>Trifolium</taxon>
    </lineage>
</organism>
<keyword evidence="2" id="KW-1185">Reference proteome</keyword>
<comment type="caution">
    <text evidence="1">The sequence shown here is derived from an EMBL/GenBank/DDBJ whole genome shotgun (WGS) entry which is preliminary data.</text>
</comment>
<name>A0A392V0M3_9FABA</name>
<dbReference type="EMBL" id="LXQA011029298">
    <property type="protein sequence ID" value="MCI81854.1"/>
    <property type="molecule type" value="Genomic_DNA"/>
</dbReference>
<feature type="non-terminal residue" evidence="1">
    <location>
        <position position="16"/>
    </location>
</feature>
<dbReference type="AlphaFoldDB" id="A0A392V0M3"/>
<protein>
    <submittedName>
        <fullName evidence="1">Uncharacterized protein</fullName>
    </submittedName>
</protein>
<evidence type="ECO:0000313" key="2">
    <source>
        <dbReference type="Proteomes" id="UP000265520"/>
    </source>
</evidence>